<evidence type="ECO:0000313" key="7">
    <source>
        <dbReference type="Proteomes" id="UP000051992"/>
    </source>
</evidence>
<keyword evidence="3 5" id="KW-1133">Transmembrane helix</keyword>
<evidence type="ECO:0000256" key="5">
    <source>
        <dbReference type="HAMAP-Rule" id="MF_01572"/>
    </source>
</evidence>
<feature type="transmembrane region" description="Helical" evidence="5">
    <location>
        <begin position="12"/>
        <end position="30"/>
    </location>
</feature>
<sequence>MEKKNGLSTRSVVAVGIGTAVFIILFKFLAIPTGIANTQINVAQAWLSLIAAIFGPVVGGLVAFIGHALNDAISYGSIWWSWVIADGVFGVLIGLAGKYLHFADGNFTTRKIIGFNLAQLVSNIVAWLVVAPLGDILIYSEPAAKVFTQGAVSTLVNVISTAILGTAVLAIYNRTKVKKNSLEHEA</sequence>
<evidence type="ECO:0000256" key="4">
    <source>
        <dbReference type="ARBA" id="ARBA00023136"/>
    </source>
</evidence>
<dbReference type="HAMAP" id="MF_01572">
    <property type="entry name" value="UPF0397"/>
    <property type="match status" value="1"/>
</dbReference>
<evidence type="ECO:0000256" key="3">
    <source>
        <dbReference type="ARBA" id="ARBA00022989"/>
    </source>
</evidence>
<dbReference type="PANTHER" id="PTHR37815:SF3">
    <property type="entry name" value="UPF0397 PROTEIN SPR0429"/>
    <property type="match status" value="1"/>
</dbReference>
<evidence type="ECO:0000313" key="6">
    <source>
        <dbReference type="EMBL" id="KRN46976.1"/>
    </source>
</evidence>
<evidence type="ECO:0000256" key="2">
    <source>
        <dbReference type="ARBA" id="ARBA00022692"/>
    </source>
</evidence>
<dbReference type="Proteomes" id="UP000051992">
    <property type="component" value="Unassembled WGS sequence"/>
</dbReference>
<dbReference type="AlphaFoldDB" id="A0A0R2H225"/>
<feature type="transmembrane region" description="Helical" evidence="5">
    <location>
        <begin position="42"/>
        <end position="66"/>
    </location>
</feature>
<dbReference type="Pfam" id="PF07155">
    <property type="entry name" value="ECF-ribofla_trS"/>
    <property type="match status" value="1"/>
</dbReference>
<dbReference type="InterPro" id="IPR009825">
    <property type="entry name" value="ECF_substrate-spec-like"/>
</dbReference>
<dbReference type="Gene3D" id="1.10.1760.20">
    <property type="match status" value="1"/>
</dbReference>
<dbReference type="RefSeq" id="WP_057743889.1">
    <property type="nucleotide sequence ID" value="NZ_BJLU01000001.1"/>
</dbReference>
<dbReference type="NCBIfam" id="NF010182">
    <property type="entry name" value="PRK13661.1"/>
    <property type="match status" value="1"/>
</dbReference>
<name>A0A0R2H225_WEIVI</name>
<dbReference type="InterPro" id="IPR022914">
    <property type="entry name" value="UPF0397"/>
</dbReference>
<feature type="transmembrane region" description="Helical" evidence="5">
    <location>
        <begin position="150"/>
        <end position="172"/>
    </location>
</feature>
<dbReference type="OrthoDB" id="4550662at2"/>
<dbReference type="PANTHER" id="PTHR37815">
    <property type="entry name" value="UPF0397 PROTEIN BC_2624-RELATED"/>
    <property type="match status" value="1"/>
</dbReference>
<feature type="transmembrane region" description="Helical" evidence="5">
    <location>
        <begin position="112"/>
        <end position="130"/>
    </location>
</feature>
<keyword evidence="2 5" id="KW-0812">Transmembrane</keyword>
<accession>A0A0R2H225</accession>
<comment type="similarity">
    <text evidence="5">Belongs to the UPF0397 family.</text>
</comment>
<dbReference type="GO" id="GO:0005886">
    <property type="term" value="C:plasma membrane"/>
    <property type="evidence" value="ECO:0007669"/>
    <property type="project" value="UniProtKB-SubCell"/>
</dbReference>
<comment type="subcellular location">
    <subcellularLocation>
        <location evidence="5">Cell membrane</location>
        <topology evidence="5">Multi-pass membrane protein</topology>
    </subcellularLocation>
</comment>
<feature type="transmembrane region" description="Helical" evidence="5">
    <location>
        <begin position="78"/>
        <end position="100"/>
    </location>
</feature>
<protein>
    <recommendedName>
        <fullName evidence="5">UPF0397 protein IV50_GL000243</fullName>
    </recommendedName>
</protein>
<gene>
    <name evidence="6" type="ORF">IV50_GL000243</name>
</gene>
<keyword evidence="7" id="KW-1185">Reference proteome</keyword>
<keyword evidence="4 5" id="KW-0472">Membrane</keyword>
<dbReference type="EMBL" id="JQBM01000001">
    <property type="protein sequence ID" value="KRN46976.1"/>
    <property type="molecule type" value="Genomic_DNA"/>
</dbReference>
<dbReference type="PATRIC" id="fig|1629.5.peg.247"/>
<comment type="caution">
    <text evidence="6">The sequence shown here is derived from an EMBL/GenBank/DDBJ whole genome shotgun (WGS) entry which is preliminary data.</text>
</comment>
<evidence type="ECO:0000256" key="1">
    <source>
        <dbReference type="ARBA" id="ARBA00022475"/>
    </source>
</evidence>
<organism evidence="6 7">
    <name type="scientific">Weissella viridescens</name>
    <name type="common">Lactobacillus viridescens</name>
    <dbReference type="NCBI Taxonomy" id="1629"/>
    <lineage>
        <taxon>Bacteria</taxon>
        <taxon>Bacillati</taxon>
        <taxon>Bacillota</taxon>
        <taxon>Bacilli</taxon>
        <taxon>Lactobacillales</taxon>
        <taxon>Lactobacillaceae</taxon>
        <taxon>Weissella</taxon>
    </lineage>
</organism>
<proteinExistence type="inferred from homology"/>
<reference evidence="6 7" key="1">
    <citation type="journal article" date="2015" name="Genome Announc.">
        <title>Expanding the biotechnology potential of lactobacilli through comparative genomics of 213 strains and associated genera.</title>
        <authorList>
            <person name="Sun Z."/>
            <person name="Harris H.M."/>
            <person name="McCann A."/>
            <person name="Guo C."/>
            <person name="Argimon S."/>
            <person name="Zhang W."/>
            <person name="Yang X."/>
            <person name="Jeffery I.B."/>
            <person name="Cooney J.C."/>
            <person name="Kagawa T.F."/>
            <person name="Liu W."/>
            <person name="Song Y."/>
            <person name="Salvetti E."/>
            <person name="Wrobel A."/>
            <person name="Rasinkangas P."/>
            <person name="Parkhill J."/>
            <person name="Rea M.C."/>
            <person name="O'Sullivan O."/>
            <person name="Ritari J."/>
            <person name="Douillard F.P."/>
            <person name="Paul Ross R."/>
            <person name="Yang R."/>
            <person name="Briner A.E."/>
            <person name="Felis G.E."/>
            <person name="de Vos W.M."/>
            <person name="Barrangou R."/>
            <person name="Klaenhammer T.R."/>
            <person name="Caufield P.W."/>
            <person name="Cui Y."/>
            <person name="Zhang H."/>
            <person name="O'Toole P.W."/>
        </authorList>
    </citation>
    <scope>NUCLEOTIDE SEQUENCE [LARGE SCALE GENOMIC DNA]</scope>
    <source>
        <strain evidence="6 7">DSM 20410</strain>
    </source>
</reference>
<keyword evidence="1 5" id="KW-1003">Cell membrane</keyword>